<dbReference type="InterPro" id="IPR028987">
    <property type="entry name" value="ATP_synth_B-like_membr_sf"/>
</dbReference>
<reference evidence="17 18" key="1">
    <citation type="submission" date="2015-12" db="EMBL/GenBank/DDBJ databases">
        <title>Serinicoccus chungangenesis strain CD08_5 genome sequencing and assembly.</title>
        <authorList>
            <person name="Chander A.M."/>
            <person name="Kaur G."/>
            <person name="Nair G.R."/>
            <person name="Dhawan D.K."/>
            <person name="Kochhar R.K."/>
            <person name="Mayilraj S."/>
            <person name="Bhadada S.K."/>
        </authorList>
    </citation>
    <scope>NUCLEOTIDE SEQUENCE [LARGE SCALE GENOMIC DNA]</scope>
    <source>
        <strain evidence="17 18">CD08_5</strain>
    </source>
</reference>
<evidence type="ECO:0000256" key="2">
    <source>
        <dbReference type="ARBA" id="ARBA00005513"/>
    </source>
</evidence>
<evidence type="ECO:0000256" key="7">
    <source>
        <dbReference type="ARBA" id="ARBA00022781"/>
    </source>
</evidence>
<evidence type="ECO:0000313" key="18">
    <source>
        <dbReference type="Proteomes" id="UP000054837"/>
    </source>
</evidence>
<evidence type="ECO:0000256" key="5">
    <source>
        <dbReference type="ARBA" id="ARBA00022547"/>
    </source>
</evidence>
<accession>A0A0W8I8Z8</accession>
<dbReference type="STRING" id="767452.AVL62_05215"/>
<evidence type="ECO:0000256" key="9">
    <source>
        <dbReference type="ARBA" id="ARBA00023065"/>
    </source>
</evidence>
<evidence type="ECO:0000256" key="6">
    <source>
        <dbReference type="ARBA" id="ARBA00022692"/>
    </source>
</evidence>
<dbReference type="RefSeq" id="WP_058890949.1">
    <property type="nucleotide sequence ID" value="NZ_LQBL01000022.1"/>
</dbReference>
<comment type="subcellular location">
    <subcellularLocation>
        <location evidence="1 14">Cell membrane</location>
        <topology evidence="1 14">Single-pass membrane protein</topology>
    </subcellularLocation>
</comment>
<dbReference type="HAMAP" id="MF_01398">
    <property type="entry name" value="ATP_synth_b_bprime"/>
    <property type="match status" value="1"/>
</dbReference>
<dbReference type="Gene3D" id="1.20.5.620">
    <property type="entry name" value="F1F0 ATP synthase subunit B, membrane domain"/>
    <property type="match status" value="1"/>
</dbReference>
<name>A0A0W8I8Z8_9MICO</name>
<evidence type="ECO:0000256" key="4">
    <source>
        <dbReference type="ARBA" id="ARBA00022475"/>
    </source>
</evidence>
<gene>
    <name evidence="14" type="primary">atpF</name>
    <name evidence="17" type="ORF">AVL62_05215</name>
</gene>
<keyword evidence="8 14" id="KW-1133">Transmembrane helix</keyword>
<evidence type="ECO:0000256" key="15">
    <source>
        <dbReference type="RuleBase" id="RU003848"/>
    </source>
</evidence>
<organism evidence="17 18">
    <name type="scientific">Serinicoccus chungangensis</name>
    <dbReference type="NCBI Taxonomy" id="767452"/>
    <lineage>
        <taxon>Bacteria</taxon>
        <taxon>Bacillati</taxon>
        <taxon>Actinomycetota</taxon>
        <taxon>Actinomycetes</taxon>
        <taxon>Micrococcales</taxon>
        <taxon>Ornithinimicrobiaceae</taxon>
        <taxon>Serinicoccus</taxon>
    </lineage>
</organism>
<evidence type="ECO:0000256" key="8">
    <source>
        <dbReference type="ARBA" id="ARBA00022989"/>
    </source>
</evidence>
<comment type="caution">
    <text evidence="17">The sequence shown here is derived from an EMBL/GenBank/DDBJ whole genome shotgun (WGS) entry which is preliminary data.</text>
</comment>
<keyword evidence="4 14" id="KW-1003">Cell membrane</keyword>
<dbReference type="GO" id="GO:0046961">
    <property type="term" value="F:proton-transporting ATPase activity, rotational mechanism"/>
    <property type="evidence" value="ECO:0007669"/>
    <property type="project" value="TreeGrafter"/>
</dbReference>
<evidence type="ECO:0000256" key="14">
    <source>
        <dbReference type="HAMAP-Rule" id="MF_01398"/>
    </source>
</evidence>
<evidence type="ECO:0000313" key="17">
    <source>
        <dbReference type="EMBL" id="KUG55840.1"/>
    </source>
</evidence>
<feature type="transmembrane region" description="Helical" evidence="14">
    <location>
        <begin position="12"/>
        <end position="31"/>
    </location>
</feature>
<dbReference type="GO" id="GO:0045259">
    <property type="term" value="C:proton-transporting ATP synthase complex"/>
    <property type="evidence" value="ECO:0007669"/>
    <property type="project" value="UniProtKB-KW"/>
</dbReference>
<proteinExistence type="inferred from homology"/>
<evidence type="ECO:0000256" key="3">
    <source>
        <dbReference type="ARBA" id="ARBA00022448"/>
    </source>
</evidence>
<evidence type="ECO:0000256" key="1">
    <source>
        <dbReference type="ARBA" id="ARBA00004162"/>
    </source>
</evidence>
<dbReference type="InterPro" id="IPR005864">
    <property type="entry name" value="ATP_synth_F0_bsu_bac"/>
</dbReference>
<comment type="function">
    <text evidence="12 14">F(1)F(0) ATP synthase produces ATP from ADP in the presence of a proton or sodium gradient. F-type ATPases consist of two structural domains, F(1) containing the extramembraneous catalytic core and F(0) containing the membrane proton channel, linked together by a central stalk and a peripheral stalk. During catalysis, ATP synthesis in the catalytic domain of F(1) is coupled via a rotary mechanism of the central stalk subunits to proton translocation.</text>
</comment>
<keyword evidence="10 14" id="KW-0472">Membrane</keyword>
<evidence type="ECO:0000256" key="10">
    <source>
        <dbReference type="ARBA" id="ARBA00023136"/>
    </source>
</evidence>
<comment type="function">
    <text evidence="14">Component of the F(0) channel, it forms part of the peripheral stalk, linking F(1) to F(0).</text>
</comment>
<keyword evidence="18" id="KW-1185">Reference proteome</keyword>
<dbReference type="GO" id="GO:0046933">
    <property type="term" value="F:proton-transporting ATP synthase activity, rotational mechanism"/>
    <property type="evidence" value="ECO:0007669"/>
    <property type="project" value="UniProtKB-UniRule"/>
</dbReference>
<keyword evidence="16" id="KW-0175">Coiled coil</keyword>
<evidence type="ECO:0000256" key="16">
    <source>
        <dbReference type="SAM" id="Coils"/>
    </source>
</evidence>
<protein>
    <recommendedName>
        <fullName evidence="14">ATP synthase subunit b</fullName>
    </recommendedName>
    <alternativeName>
        <fullName evidence="14">ATP synthase F(0) sector subunit b</fullName>
    </alternativeName>
    <alternativeName>
        <fullName evidence="14">ATPase subunit I</fullName>
    </alternativeName>
    <alternativeName>
        <fullName evidence="14">F-type ATPase subunit b</fullName>
        <shortName evidence="14">F-ATPase subunit b</shortName>
    </alternativeName>
</protein>
<dbReference type="NCBIfam" id="TIGR01144">
    <property type="entry name" value="ATP_synt_b"/>
    <property type="match status" value="1"/>
</dbReference>
<keyword evidence="5 14" id="KW-0138">CF(0)</keyword>
<dbReference type="Proteomes" id="UP000054837">
    <property type="component" value="Unassembled WGS sequence"/>
</dbReference>
<keyword evidence="6 14" id="KW-0812">Transmembrane</keyword>
<dbReference type="InterPro" id="IPR050059">
    <property type="entry name" value="ATP_synthase_B_chain"/>
</dbReference>
<evidence type="ECO:0000256" key="13">
    <source>
        <dbReference type="ARBA" id="ARBA00025830"/>
    </source>
</evidence>
<keyword evidence="11 14" id="KW-0066">ATP synthesis</keyword>
<feature type="coiled-coil region" evidence="16">
    <location>
        <begin position="50"/>
        <end position="95"/>
    </location>
</feature>
<dbReference type="AlphaFoldDB" id="A0A0W8I8Z8"/>
<keyword evidence="9 14" id="KW-0406">Ion transport</keyword>
<evidence type="ECO:0000256" key="11">
    <source>
        <dbReference type="ARBA" id="ARBA00023310"/>
    </source>
</evidence>
<dbReference type="NCBIfam" id="NF004412">
    <property type="entry name" value="PRK05759.1-3"/>
    <property type="match status" value="1"/>
</dbReference>
<dbReference type="InterPro" id="IPR002146">
    <property type="entry name" value="ATP_synth_b/b'su_bac/chlpt"/>
</dbReference>
<sequence>MGAGEGAIPILPYMPELIFGLIVFGIFYVFVKRKIVPNLEKAYADRTSAIEGGMERAEKAEAEAAAAKKKYEDQLGEARAEAAQIRERAKEQGAQIIAEMREQAQVEANRITETAHKQIEAERQQAFVQLRGEVGEISTALASKIVGESLEQEARQRGIVDRFLADLDSGAIAPEKLGARDEVR</sequence>
<dbReference type="PANTHER" id="PTHR33445">
    <property type="entry name" value="ATP SYNTHASE SUBUNIT B', CHLOROPLASTIC"/>
    <property type="match status" value="1"/>
</dbReference>
<dbReference type="Pfam" id="PF00430">
    <property type="entry name" value="ATP-synt_B"/>
    <property type="match status" value="1"/>
</dbReference>
<keyword evidence="3 14" id="KW-0813">Transport</keyword>
<comment type="subunit">
    <text evidence="13 14">F-type ATPases have 2 components, F(1) - the catalytic core - and F(0) - the membrane proton channel. F(1) has five subunits: alpha(3), beta(3), gamma(1), delta(1), epsilon(1). F(0) has three main subunits: a(1), b(2) and c(10-14). The alpha and beta chains form an alternating ring which encloses part of the gamma chain. F(1) is attached to F(0) by a central stalk formed by the gamma and epsilon chains, while a peripheral stalk is formed by the delta and b chains.</text>
</comment>
<dbReference type="SUPFAM" id="SSF81573">
    <property type="entry name" value="F1F0 ATP synthase subunit B, membrane domain"/>
    <property type="match status" value="1"/>
</dbReference>
<evidence type="ECO:0000256" key="12">
    <source>
        <dbReference type="ARBA" id="ARBA00025198"/>
    </source>
</evidence>
<dbReference type="CDD" id="cd06503">
    <property type="entry name" value="ATP-synt_Fo_b"/>
    <property type="match status" value="1"/>
</dbReference>
<dbReference type="PANTHER" id="PTHR33445:SF1">
    <property type="entry name" value="ATP SYNTHASE SUBUNIT B"/>
    <property type="match status" value="1"/>
</dbReference>
<dbReference type="GO" id="GO:0005886">
    <property type="term" value="C:plasma membrane"/>
    <property type="evidence" value="ECO:0007669"/>
    <property type="project" value="UniProtKB-SubCell"/>
</dbReference>
<comment type="similarity">
    <text evidence="2 14 15">Belongs to the ATPase B chain family.</text>
</comment>
<dbReference type="EMBL" id="LQBL01000022">
    <property type="protein sequence ID" value="KUG55840.1"/>
    <property type="molecule type" value="Genomic_DNA"/>
</dbReference>
<keyword evidence="7 14" id="KW-0375">Hydrogen ion transport</keyword>